<accession>A0A0F9CMI2</accession>
<protein>
    <submittedName>
        <fullName evidence="1">Uncharacterized protein</fullName>
    </submittedName>
</protein>
<reference evidence="1" key="1">
    <citation type="journal article" date="2015" name="Nature">
        <title>Complex archaea that bridge the gap between prokaryotes and eukaryotes.</title>
        <authorList>
            <person name="Spang A."/>
            <person name="Saw J.H."/>
            <person name="Jorgensen S.L."/>
            <person name="Zaremba-Niedzwiedzka K."/>
            <person name="Martijn J."/>
            <person name="Lind A.E."/>
            <person name="van Eijk R."/>
            <person name="Schleper C."/>
            <person name="Guy L."/>
            <person name="Ettema T.J."/>
        </authorList>
    </citation>
    <scope>NUCLEOTIDE SEQUENCE</scope>
</reference>
<proteinExistence type="predicted"/>
<comment type="caution">
    <text evidence="1">The sequence shown here is derived from an EMBL/GenBank/DDBJ whole genome shotgun (WGS) entry which is preliminary data.</text>
</comment>
<dbReference type="EMBL" id="LAZR01043526">
    <property type="protein sequence ID" value="KKL06861.1"/>
    <property type="molecule type" value="Genomic_DNA"/>
</dbReference>
<name>A0A0F9CMI2_9ZZZZ</name>
<evidence type="ECO:0000313" key="1">
    <source>
        <dbReference type="EMBL" id="KKL06861.1"/>
    </source>
</evidence>
<organism evidence="1">
    <name type="scientific">marine sediment metagenome</name>
    <dbReference type="NCBI Taxonomy" id="412755"/>
    <lineage>
        <taxon>unclassified sequences</taxon>
        <taxon>metagenomes</taxon>
        <taxon>ecological metagenomes</taxon>
    </lineage>
</organism>
<sequence length="63" mass="7350">MTEKTKYDLIIDEIEGVRSRNNKNWMDILRLAFRHSPDEAAAILREIYKEDKAISDLAAKLTE</sequence>
<dbReference type="AlphaFoldDB" id="A0A0F9CMI2"/>
<gene>
    <name evidence="1" type="ORF">LCGC14_2591820</name>
</gene>